<dbReference type="Gene3D" id="2.60.40.4300">
    <property type="match status" value="1"/>
</dbReference>
<dbReference type="PROSITE" id="PS50847">
    <property type="entry name" value="GRAM_POS_ANCHORING"/>
    <property type="match status" value="1"/>
</dbReference>
<feature type="transmembrane region" description="Helical" evidence="6">
    <location>
        <begin position="1250"/>
        <end position="1270"/>
    </location>
</feature>
<evidence type="ECO:0000313" key="9">
    <source>
        <dbReference type="Proteomes" id="UP000051883"/>
    </source>
</evidence>
<feature type="compositionally biased region" description="Low complexity" evidence="5">
    <location>
        <begin position="1198"/>
        <end position="1217"/>
    </location>
</feature>
<keyword evidence="6" id="KW-1133">Transmembrane helix</keyword>
<keyword evidence="9" id="KW-1185">Reference proteome</keyword>
<keyword evidence="1" id="KW-0134">Cell wall</keyword>
<evidence type="ECO:0000256" key="2">
    <source>
        <dbReference type="ARBA" id="ARBA00022525"/>
    </source>
</evidence>
<dbReference type="InterPro" id="IPR019931">
    <property type="entry name" value="LPXTG_anchor"/>
</dbReference>
<dbReference type="InterPro" id="IPR005877">
    <property type="entry name" value="YSIRK_signal_dom"/>
</dbReference>
<dbReference type="InterPro" id="IPR041558">
    <property type="entry name" value="MucBP_2"/>
</dbReference>
<dbReference type="EMBL" id="AZDK01000001">
    <property type="protein sequence ID" value="KRK60876.1"/>
    <property type="molecule type" value="Genomic_DNA"/>
</dbReference>
<dbReference type="InterPro" id="IPR011505">
    <property type="entry name" value="Peptidase_M26_C_dom"/>
</dbReference>
<dbReference type="Pfam" id="PF17966">
    <property type="entry name" value="Muc_B2"/>
    <property type="match status" value="1"/>
</dbReference>
<keyword evidence="2" id="KW-0964">Secreted</keyword>
<dbReference type="InterPro" id="IPR041495">
    <property type="entry name" value="Mub_B2"/>
</dbReference>
<evidence type="ECO:0000256" key="6">
    <source>
        <dbReference type="SAM" id="Phobius"/>
    </source>
</evidence>
<dbReference type="Proteomes" id="UP000051883">
    <property type="component" value="Unassembled WGS sequence"/>
</dbReference>
<evidence type="ECO:0000256" key="4">
    <source>
        <dbReference type="ARBA" id="ARBA00023088"/>
    </source>
</evidence>
<feature type="domain" description="Gram-positive cocci surface proteins LPxTG" evidence="7">
    <location>
        <begin position="1240"/>
        <end position="1274"/>
    </location>
</feature>
<keyword evidence="3" id="KW-0732">Signal</keyword>
<name>A0ABR5P2D0_9LACO</name>
<comment type="caution">
    <text evidence="8">The sequence shown here is derived from an EMBL/GenBank/DDBJ whole genome shotgun (WGS) entry which is preliminary data.</text>
</comment>
<feature type="region of interest" description="Disordered" evidence="5">
    <location>
        <begin position="1170"/>
        <end position="1245"/>
    </location>
</feature>
<dbReference type="NCBIfam" id="TIGR01168">
    <property type="entry name" value="YSIRK_signal"/>
    <property type="match status" value="1"/>
</dbReference>
<organism evidence="8 9">
    <name type="scientific">Limosilactobacillus antri DSM 16041</name>
    <dbReference type="NCBI Taxonomy" id="525309"/>
    <lineage>
        <taxon>Bacteria</taxon>
        <taxon>Bacillati</taxon>
        <taxon>Bacillota</taxon>
        <taxon>Bacilli</taxon>
        <taxon>Lactobacillales</taxon>
        <taxon>Lactobacillaceae</taxon>
        <taxon>Limosilactobacillus</taxon>
    </lineage>
</organism>
<evidence type="ECO:0000256" key="3">
    <source>
        <dbReference type="ARBA" id="ARBA00022729"/>
    </source>
</evidence>
<evidence type="ECO:0000259" key="7">
    <source>
        <dbReference type="PROSITE" id="PS50847"/>
    </source>
</evidence>
<dbReference type="NCBIfam" id="TIGR01167">
    <property type="entry name" value="LPXTG_anchor"/>
    <property type="match status" value="1"/>
</dbReference>
<evidence type="ECO:0000313" key="8">
    <source>
        <dbReference type="EMBL" id="KRK60876.1"/>
    </source>
</evidence>
<feature type="region of interest" description="Disordered" evidence="5">
    <location>
        <begin position="57"/>
        <end position="104"/>
    </location>
</feature>
<accession>A0ABR5P2D0</accession>
<dbReference type="Pfam" id="PF17965">
    <property type="entry name" value="MucBP_2"/>
    <property type="match status" value="1"/>
</dbReference>
<dbReference type="Pfam" id="PF07580">
    <property type="entry name" value="Peptidase_M26_C"/>
    <property type="match status" value="1"/>
</dbReference>
<reference evidence="8 9" key="1">
    <citation type="journal article" date="2015" name="Genome Announc.">
        <title>Expanding the biotechnology potential of lactobacilli through comparative genomics of 213 strains and associated genera.</title>
        <authorList>
            <person name="Sun Z."/>
            <person name="Harris H.M."/>
            <person name="McCann A."/>
            <person name="Guo C."/>
            <person name="Argimon S."/>
            <person name="Zhang W."/>
            <person name="Yang X."/>
            <person name="Jeffery I.B."/>
            <person name="Cooney J.C."/>
            <person name="Kagawa T.F."/>
            <person name="Liu W."/>
            <person name="Song Y."/>
            <person name="Salvetti E."/>
            <person name="Wrobel A."/>
            <person name="Rasinkangas P."/>
            <person name="Parkhill J."/>
            <person name="Rea M.C."/>
            <person name="O'Sullivan O."/>
            <person name="Ritari J."/>
            <person name="Douillard F.P."/>
            <person name="Paul Ross R."/>
            <person name="Yang R."/>
            <person name="Briner A.E."/>
            <person name="Felis G.E."/>
            <person name="de Vos W.M."/>
            <person name="Barrangou R."/>
            <person name="Klaenhammer T.R."/>
            <person name="Caufield P.W."/>
            <person name="Cui Y."/>
            <person name="Zhang H."/>
            <person name="O'Toole P.W."/>
        </authorList>
    </citation>
    <scope>NUCLEOTIDE SEQUENCE [LARGE SCALE GENOMIC DNA]</scope>
    <source>
        <strain evidence="8 9">DSM 16041</strain>
    </source>
</reference>
<keyword evidence="6" id="KW-0472">Membrane</keyword>
<sequence length="1274" mass="139194">MLQQLIEGEYVMQPKNYPTSRQPHYALRKLNVGTVSVIIGLSIGILAHPNTAAADSKLASAPQAQTGESQPVSATREQPVANGNNSAVSTPDTNQLSTAATTSQPTSAIAANNVSKLLPYAAQEEQSHYAGLVSTSDKLSQVNLLAAVPLHDNQFVVNPADPSASVNGVLLAFQDGTMEKLGAHLLSPTNQIYKYQLDNGLAYTPTQVSQFSAAQVEDLIKLFQGIDLFSAEMKEHLNVRTDNQVRDLFMTTAFNNTKAELPALIPALLANSTAPGTSSDSAATLEKIKQHRLSIMLGMTYINRLYNISFGEYNILPLMLFRPDFYGANLNALDWLIQLGNLSQEQLKVSNNLSTFNTVLAKSLRVPALIGFLNRNRQMFSPELNNEQWFKDNTGVFIYEVPSKENPNAPVGIFRRLATSKRTRYRSFILPLLNIKNNDMFIIVNMSTITFGLNERYIDQGIKQDPEQYQQKVAAVDTALKSFADHWGEYYDFWYRMTNDQGKQLLVSEDIPVWDSYWIPDKALKQGFRWVGKYDQAVPAIEEFFAPVGDMYQANGSGAYASGSYVHFVVDAAGGTHGTSTLTHEMTHNFDGQIYFNGNGRRQSMGAEAFAMGLLQSAENSQDGDYGFNLVFEFAPNQGRSKNLSPNEFQTPADLQTYMHGVFDVTYLLDYAEAEALLAKSTADKQLAYAQLYYDPAKKSDVITSGIDNATAAKLTSLDSLIDNNIIAKRYYQARDYNKNSYGTISLYSPIYSGAQSEDGSTGTMIFRKTAFELLAEYGWEKGFLPYVSNQYLNDAKKDNATFNDQYIFNKVFNGQYTSFAEFKKAMFQERINKRDLLKPVTIHYNGSDITLKNYQQLSQLMQQAANQDLAQLKAGKRAGQVDKLKAAIMQSYTLMTDDFKSSIFSEPVVTITVNFVDSNAAAPQDLSRLNLQLNGQVGSVLNLSAVSQAIDELTKAGYTVTDNPLEGVGSQFNTQNDGQTFVVQLNHRLQKVTLGDGASLPAGLQESDLKQSARRTVEIKLPNQAEPQLVNQTVAFHRAASIDQVTGRVGDYDQWAARGDASFAAVTVPTVAGYTPSVTVIPAASAAAGENNTTTVTYAADPQKLEVRFVDPAGKVITQQTLSGKTDQTIALSLALPDGWKSTNPVPTEWKFTPDNNLLQIPLVKAATEAGNPDEAGGPGDTGEPTIPGKVANSGNTGEAAGDATTAQEETATDTAGMKKNSVDKSTVDGTQPEPANKLPHTGQQRKSWLGLAAGAVLFMSSVLALLGVRKKD</sequence>
<keyword evidence="4" id="KW-0572">Peptidoglycan-anchor</keyword>
<gene>
    <name evidence="8" type="ORF">FC31_GL000067</name>
</gene>
<keyword evidence="6" id="KW-0812">Transmembrane</keyword>
<proteinExistence type="predicted"/>
<protein>
    <recommendedName>
        <fullName evidence="7">Gram-positive cocci surface proteins LPxTG domain-containing protein</fullName>
    </recommendedName>
</protein>
<dbReference type="Pfam" id="PF00746">
    <property type="entry name" value="Gram_pos_anchor"/>
    <property type="match status" value="1"/>
</dbReference>
<dbReference type="Pfam" id="PF04650">
    <property type="entry name" value="YSIRK_signal"/>
    <property type="match status" value="1"/>
</dbReference>
<evidence type="ECO:0000256" key="5">
    <source>
        <dbReference type="SAM" id="MobiDB-lite"/>
    </source>
</evidence>
<evidence type="ECO:0000256" key="1">
    <source>
        <dbReference type="ARBA" id="ARBA00022512"/>
    </source>
</evidence>
<feature type="compositionally biased region" description="Polar residues" evidence="5">
    <location>
        <begin position="62"/>
        <end position="96"/>
    </location>
</feature>
<dbReference type="Gene3D" id="3.10.20.470">
    <property type="match status" value="1"/>
</dbReference>